<proteinExistence type="inferred from homology"/>
<dbReference type="Proteomes" id="UP000037530">
    <property type="component" value="Unassembled WGS sequence"/>
</dbReference>
<dbReference type="Pfam" id="PF00175">
    <property type="entry name" value="NAD_binding_1"/>
    <property type="match status" value="1"/>
</dbReference>
<dbReference type="GO" id="GO:0000166">
    <property type="term" value="F:nucleotide binding"/>
    <property type="evidence" value="ECO:0007669"/>
    <property type="project" value="UniProtKB-KW"/>
</dbReference>
<dbReference type="InterPro" id="IPR008333">
    <property type="entry name" value="Cbr1-like_FAD-bd_dom"/>
</dbReference>
<evidence type="ECO:0000313" key="6">
    <source>
        <dbReference type="EMBL" id="KOO07506.1"/>
    </source>
</evidence>
<dbReference type="InterPro" id="IPR051930">
    <property type="entry name" value="FNR_type-1"/>
</dbReference>
<dbReference type="GO" id="GO:0004324">
    <property type="term" value="F:ferredoxin-NADP+ reductase activity"/>
    <property type="evidence" value="ECO:0007669"/>
    <property type="project" value="UniProtKB-EC"/>
</dbReference>
<dbReference type="CDD" id="cd06195">
    <property type="entry name" value="FNR1"/>
    <property type="match status" value="1"/>
</dbReference>
<gene>
    <name evidence="6" type="ORF">AKJ31_11500</name>
</gene>
<dbReference type="STRING" id="171383.AKJ31_11500"/>
<dbReference type="AlphaFoldDB" id="A0A0M0HZK6"/>
<dbReference type="InterPro" id="IPR017938">
    <property type="entry name" value="Riboflavin_synthase-like_b-brl"/>
</dbReference>
<evidence type="ECO:0000313" key="7">
    <source>
        <dbReference type="Proteomes" id="UP000037530"/>
    </source>
</evidence>
<dbReference type="PROSITE" id="PS51384">
    <property type="entry name" value="FAD_FR"/>
    <property type="match status" value="1"/>
</dbReference>
<comment type="similarity">
    <text evidence="1">Belongs to the ferredoxin--NADP reductase type 1 family.</text>
</comment>
<comment type="catalytic activity">
    <reaction evidence="4">
        <text>2 reduced [2Fe-2S]-[ferredoxin] + NADP(+) + H(+) = 2 oxidized [2Fe-2S]-[ferredoxin] + NADPH</text>
        <dbReference type="Rhea" id="RHEA:20125"/>
        <dbReference type="Rhea" id="RHEA-COMP:10000"/>
        <dbReference type="Rhea" id="RHEA-COMP:10001"/>
        <dbReference type="ChEBI" id="CHEBI:15378"/>
        <dbReference type="ChEBI" id="CHEBI:33737"/>
        <dbReference type="ChEBI" id="CHEBI:33738"/>
        <dbReference type="ChEBI" id="CHEBI:57783"/>
        <dbReference type="ChEBI" id="CHEBI:58349"/>
        <dbReference type="EC" id="1.18.1.2"/>
    </reaction>
</comment>
<organism evidence="6 7">
    <name type="scientific">Vibrio hepatarius</name>
    <dbReference type="NCBI Taxonomy" id="171383"/>
    <lineage>
        <taxon>Bacteria</taxon>
        <taxon>Pseudomonadati</taxon>
        <taxon>Pseudomonadota</taxon>
        <taxon>Gammaproteobacteria</taxon>
        <taxon>Vibrionales</taxon>
        <taxon>Vibrionaceae</taxon>
        <taxon>Vibrio</taxon>
        <taxon>Vibrio oreintalis group</taxon>
    </lineage>
</organism>
<evidence type="ECO:0000256" key="3">
    <source>
        <dbReference type="ARBA" id="ARBA00022741"/>
    </source>
</evidence>
<accession>A0A0M0HZK6</accession>
<evidence type="ECO:0000256" key="1">
    <source>
        <dbReference type="ARBA" id="ARBA00008312"/>
    </source>
</evidence>
<evidence type="ECO:0000256" key="2">
    <source>
        <dbReference type="ARBA" id="ARBA00013223"/>
    </source>
</evidence>
<dbReference type="GO" id="GO:0042167">
    <property type="term" value="P:heme catabolic process"/>
    <property type="evidence" value="ECO:0007669"/>
    <property type="project" value="TreeGrafter"/>
</dbReference>
<keyword evidence="7" id="KW-1185">Reference proteome</keyword>
<feature type="domain" description="FAD-binding FR-type" evidence="5">
    <location>
        <begin position="5"/>
        <end position="107"/>
    </location>
</feature>
<dbReference type="SUPFAM" id="SSF52343">
    <property type="entry name" value="Ferredoxin reductase-like, C-terminal NADP-linked domain"/>
    <property type="match status" value="1"/>
</dbReference>
<dbReference type="Gene3D" id="3.40.50.80">
    <property type="entry name" value="Nucleotide-binding domain of ferredoxin-NADP reductase (FNR) module"/>
    <property type="match status" value="1"/>
</dbReference>
<comment type="caution">
    <text evidence="6">The sequence shown here is derived from an EMBL/GenBank/DDBJ whole genome shotgun (WGS) entry which is preliminary data.</text>
</comment>
<dbReference type="InterPro" id="IPR039261">
    <property type="entry name" value="FNR_nucleotide-bd"/>
</dbReference>
<dbReference type="PATRIC" id="fig|171383.3.peg.2348"/>
<name>A0A0M0HZK6_9VIBR</name>
<dbReference type="Pfam" id="PF00970">
    <property type="entry name" value="FAD_binding_6"/>
    <property type="match status" value="1"/>
</dbReference>
<dbReference type="Gene3D" id="2.40.30.10">
    <property type="entry name" value="Translation factors"/>
    <property type="match status" value="1"/>
</dbReference>
<reference evidence="7" key="1">
    <citation type="submission" date="2015-08" db="EMBL/GenBank/DDBJ databases">
        <title>Vibrio galatheae sp. nov., a novel member of the Vibrionaceae family isolated from the Solomon Islands.</title>
        <authorList>
            <person name="Giubergia S."/>
            <person name="Machado H."/>
            <person name="Mateiu R.V."/>
            <person name="Gram L."/>
        </authorList>
    </citation>
    <scope>NUCLEOTIDE SEQUENCE [LARGE SCALE GENOMIC DNA]</scope>
    <source>
        <strain evidence="7">DSM 19134</strain>
    </source>
</reference>
<keyword evidence="3" id="KW-0547">Nucleotide-binding</keyword>
<sequence>MVALNGFSLAHIDRRTDWNQDLFSLRVTGARLQFEAGQYTKLALFNRQGDLVSRPYSVVNAPLNTTDMLEFLIVSHPEGALSPYLQQIKEGDEIYVGEKAYGDLVFSNIPKQTKNLWLLSTGTGIGPFLSLLDDINFRPSCEHIVLVHAVRHERDLVYRYLIDQLIQQYEGRLSYVPVVSREPVEGVLSGRIPQLIESETLQRVVDVPLNKDESFVMLCGNPEMIKDSIAVLTEMGLEKHRRATGGQILYERYW</sequence>
<protein>
    <recommendedName>
        <fullName evidence="2">ferredoxin--NADP(+) reductase</fullName>
        <ecNumber evidence="2">1.18.1.2</ecNumber>
    </recommendedName>
</protein>
<dbReference type="PANTHER" id="PTHR47878:SF2">
    <property type="entry name" value="OXIDOREDUCTASE FAD_NAD(P)-BINDING DOMAIN PROTEIN"/>
    <property type="match status" value="1"/>
</dbReference>
<dbReference type="RefSeq" id="WP_053409244.1">
    <property type="nucleotide sequence ID" value="NZ_DAIPHI010000003.1"/>
</dbReference>
<dbReference type="OrthoDB" id="9784483at2"/>
<dbReference type="InterPro" id="IPR001433">
    <property type="entry name" value="OxRdtase_FAD/NAD-bd"/>
</dbReference>
<evidence type="ECO:0000259" key="5">
    <source>
        <dbReference type="PROSITE" id="PS51384"/>
    </source>
</evidence>
<dbReference type="SUPFAM" id="SSF63380">
    <property type="entry name" value="Riboflavin synthase domain-like"/>
    <property type="match status" value="1"/>
</dbReference>
<dbReference type="GO" id="GO:0034599">
    <property type="term" value="P:cellular response to oxidative stress"/>
    <property type="evidence" value="ECO:0007669"/>
    <property type="project" value="TreeGrafter"/>
</dbReference>
<dbReference type="EMBL" id="LHPI01000009">
    <property type="protein sequence ID" value="KOO07506.1"/>
    <property type="molecule type" value="Genomic_DNA"/>
</dbReference>
<dbReference type="InterPro" id="IPR033892">
    <property type="entry name" value="FNR_bac"/>
</dbReference>
<evidence type="ECO:0000256" key="4">
    <source>
        <dbReference type="ARBA" id="ARBA00047776"/>
    </source>
</evidence>
<dbReference type="EC" id="1.18.1.2" evidence="2"/>
<dbReference type="PANTHER" id="PTHR47878">
    <property type="entry name" value="OXIDOREDUCTASE FAD/NAD(P)-BINDING DOMAIN PROTEIN"/>
    <property type="match status" value="1"/>
</dbReference>
<dbReference type="InterPro" id="IPR017927">
    <property type="entry name" value="FAD-bd_FR_type"/>
</dbReference>